<comment type="caution">
    <text evidence="2">The sequence shown here is derived from an EMBL/GenBank/DDBJ whole genome shotgun (WGS) entry which is preliminary data.</text>
</comment>
<dbReference type="Proteomes" id="UP001500621">
    <property type="component" value="Unassembled WGS sequence"/>
</dbReference>
<reference evidence="3" key="1">
    <citation type="journal article" date="2019" name="Int. J. Syst. Evol. Microbiol.">
        <title>The Global Catalogue of Microorganisms (GCM) 10K type strain sequencing project: providing services to taxonomists for standard genome sequencing and annotation.</title>
        <authorList>
            <consortium name="The Broad Institute Genomics Platform"/>
            <consortium name="The Broad Institute Genome Sequencing Center for Infectious Disease"/>
            <person name="Wu L."/>
            <person name="Ma J."/>
        </authorList>
    </citation>
    <scope>NUCLEOTIDE SEQUENCE [LARGE SCALE GENOMIC DNA]</scope>
    <source>
        <strain evidence="3">JCM 18127</strain>
    </source>
</reference>
<feature type="compositionally biased region" description="Basic and acidic residues" evidence="1">
    <location>
        <begin position="9"/>
        <end position="22"/>
    </location>
</feature>
<sequence>MPAITVTDADVRAEHERRHGPDVDLDPATARTIRRDLAQAQVDARTPPAEPSAEKGPDHLTVTVEITHGDRVLGVTQQHVNIPTT</sequence>
<evidence type="ECO:0000256" key="1">
    <source>
        <dbReference type="SAM" id="MobiDB-lite"/>
    </source>
</evidence>
<dbReference type="EMBL" id="BAABIM010000002">
    <property type="protein sequence ID" value="GAA4680522.1"/>
    <property type="molecule type" value="Genomic_DNA"/>
</dbReference>
<organism evidence="2 3">
    <name type="scientific">Nocardioides nanhaiensis</name>
    <dbReference type="NCBI Taxonomy" id="1476871"/>
    <lineage>
        <taxon>Bacteria</taxon>
        <taxon>Bacillati</taxon>
        <taxon>Actinomycetota</taxon>
        <taxon>Actinomycetes</taxon>
        <taxon>Propionibacteriales</taxon>
        <taxon>Nocardioidaceae</taxon>
        <taxon>Nocardioides</taxon>
    </lineage>
</organism>
<accession>A0ABP8W4J7</accession>
<evidence type="ECO:0000313" key="2">
    <source>
        <dbReference type="EMBL" id="GAA4680522.1"/>
    </source>
</evidence>
<dbReference type="RefSeq" id="WP_345264739.1">
    <property type="nucleotide sequence ID" value="NZ_BAABIM010000002.1"/>
</dbReference>
<name>A0ABP8W4J7_9ACTN</name>
<gene>
    <name evidence="2" type="ORF">GCM10023226_17110</name>
</gene>
<protein>
    <submittedName>
        <fullName evidence="2">Uncharacterized protein</fullName>
    </submittedName>
</protein>
<evidence type="ECO:0000313" key="3">
    <source>
        <dbReference type="Proteomes" id="UP001500621"/>
    </source>
</evidence>
<keyword evidence="3" id="KW-1185">Reference proteome</keyword>
<feature type="region of interest" description="Disordered" evidence="1">
    <location>
        <begin position="1"/>
        <end position="29"/>
    </location>
</feature>
<proteinExistence type="predicted"/>